<dbReference type="eggNOG" id="KOG3739">
    <property type="taxonomic scope" value="Eukaryota"/>
</dbReference>
<dbReference type="Pfam" id="PF16978">
    <property type="entry name" value="CRIM"/>
    <property type="match status" value="1"/>
</dbReference>
<evidence type="ECO:0000313" key="6">
    <source>
        <dbReference type="EMBL" id="EPQ53477.1"/>
    </source>
</evidence>
<dbReference type="InterPro" id="IPR031313">
    <property type="entry name" value="Sin1_PH_dom"/>
</dbReference>
<feature type="compositionally biased region" description="Acidic residues" evidence="2">
    <location>
        <begin position="239"/>
        <end position="270"/>
    </location>
</feature>
<dbReference type="InterPro" id="IPR008828">
    <property type="entry name" value="Sin1/Avo1"/>
</dbReference>
<dbReference type="KEGG" id="gtr:GLOTRDRAFT_139710"/>
<dbReference type="GO" id="GO:0005737">
    <property type="term" value="C:cytoplasm"/>
    <property type="evidence" value="ECO:0007669"/>
    <property type="project" value="TreeGrafter"/>
</dbReference>
<dbReference type="PANTHER" id="PTHR13335">
    <property type="entry name" value="TARGET OF RAPAMYCIN COMPLEX 2 SUBUNIT MAPKAP1"/>
    <property type="match status" value="1"/>
</dbReference>
<evidence type="ECO:0000259" key="5">
    <source>
        <dbReference type="Pfam" id="PF23164"/>
    </source>
</evidence>
<dbReference type="GO" id="GO:0038203">
    <property type="term" value="P:TORC2 signaling"/>
    <property type="evidence" value="ECO:0007669"/>
    <property type="project" value="TreeGrafter"/>
</dbReference>
<feature type="compositionally biased region" description="Polar residues" evidence="2">
    <location>
        <begin position="137"/>
        <end position="157"/>
    </location>
</feature>
<dbReference type="GO" id="GO:0005546">
    <property type="term" value="F:phosphatidylinositol-4,5-bisphosphate binding"/>
    <property type="evidence" value="ECO:0007669"/>
    <property type="project" value="TreeGrafter"/>
</dbReference>
<feature type="domain" description="CRIM" evidence="3">
    <location>
        <begin position="394"/>
        <end position="541"/>
    </location>
</feature>
<dbReference type="Gene3D" id="2.30.29.30">
    <property type="entry name" value="Pleckstrin-homology domain (PH domain)/Phosphotyrosine-binding domain (PTB)"/>
    <property type="match status" value="1"/>
</dbReference>
<comment type="similarity">
    <text evidence="1">Belongs to the SIN1 family.</text>
</comment>
<organism evidence="6 7">
    <name type="scientific">Gloeophyllum trabeum (strain ATCC 11539 / FP-39264 / Madison 617)</name>
    <name type="common">Brown rot fungus</name>
    <dbReference type="NCBI Taxonomy" id="670483"/>
    <lineage>
        <taxon>Eukaryota</taxon>
        <taxon>Fungi</taxon>
        <taxon>Dikarya</taxon>
        <taxon>Basidiomycota</taxon>
        <taxon>Agaricomycotina</taxon>
        <taxon>Agaricomycetes</taxon>
        <taxon>Gloeophyllales</taxon>
        <taxon>Gloeophyllaceae</taxon>
        <taxon>Gloeophyllum</taxon>
    </lineage>
</organism>
<keyword evidence="7" id="KW-1185">Reference proteome</keyword>
<feature type="compositionally biased region" description="Polar residues" evidence="2">
    <location>
        <begin position="317"/>
        <end position="328"/>
    </location>
</feature>
<feature type="region of interest" description="Disordered" evidence="2">
    <location>
        <begin position="54"/>
        <end position="284"/>
    </location>
</feature>
<feature type="region of interest" description="Disordered" evidence="2">
    <location>
        <begin position="311"/>
        <end position="376"/>
    </location>
</feature>
<dbReference type="InterPro" id="IPR056385">
    <property type="entry name" value="UBL_AVO1/Sin1"/>
</dbReference>
<dbReference type="AlphaFoldDB" id="S7Q1S3"/>
<evidence type="ECO:0000256" key="1">
    <source>
        <dbReference type="ARBA" id="ARBA00009407"/>
    </source>
</evidence>
<dbReference type="RefSeq" id="XP_007867815.1">
    <property type="nucleotide sequence ID" value="XM_007869624.1"/>
</dbReference>
<evidence type="ECO:0000256" key="2">
    <source>
        <dbReference type="SAM" id="MobiDB-lite"/>
    </source>
</evidence>
<dbReference type="OMA" id="PFQKFAH"/>
<proteinExistence type="inferred from homology"/>
<evidence type="ECO:0000259" key="4">
    <source>
        <dbReference type="Pfam" id="PF16979"/>
    </source>
</evidence>
<sequence>MSLISDPDIRLEYLRNVDDPYGPRLISLNPAYNTNPYIVAAGLADIERWPELAAPTSPLPTETETGRPVGGANLKHTHTIMGPSRTGMIGMRVNGKRESTSKSLRRARSARAAADPESIKVVVDAGSTKDSGGPNGASLQQQAVQGDEQVTITTSAPESEPPKATVSANPNPERSEPPAPEVPAKVPFIPKFKGAAEMEARRRARLEARRPPAINTARPPPKAVNLDPEISSSDSEGAAADEESESESESDESDDIPDAGEDIDGDEFDPDFAATRTPGVASDSASEMFYVLSSGNSGGLSASNPSALATSLLTSSQRQPRLSPVTESRTSEEHKAANGERTGPPRTQIETGFEMVSMPPRTQPGANTSPAPKESAPADALFARKKVPPARAAKSALTAMLASASSNSSNPFTELYAAISGRAEKESMSVQIYFPHAREPAGRAMELNVRKDATVEEVVGFALWSYWEEGWLPRLDEGLGGEDDPKREVKLSAIGWILRIAEEDGEVDEDFPPPDRTAKISKFNFDAYAILEANPSQVQQNRVLESKLQRRPSRVMAAKKKVELAPAGLAPPGITGPGTSAMLGSTLASSQGMLSSSLGPSSSYGPQVFLRIRIAEAVDSVHVYTTVQVSSGTYMQEVLELVCRKRKLADPNQYALILPEQNILVPLDRTVASLEGKTILVLAKRSMLQEMGVRVDKQAGRTTDPNASIFKRQSEVPEVGFSAALDYMAAYKKYTVHRKIPMLVGRLERVLAFDGGYIHIMPSAHKAKAVFESGKTASYKIDSVIKCKQSSKSSSFKFVVHQDGRVKRYDFEAESPKAAAEIVKTIREMKMKANLERSGTVNRSRRSRQVM</sequence>
<dbReference type="STRING" id="670483.S7Q1S3"/>
<name>S7Q1S3_GLOTA</name>
<dbReference type="OrthoDB" id="241990at2759"/>
<feature type="domain" description="AVO1/Sin1 ubiquitin-like" evidence="5">
    <location>
        <begin position="617"/>
        <end position="686"/>
    </location>
</feature>
<dbReference type="HOGENOM" id="CLU_007847_0_0_1"/>
<dbReference type="Gene3D" id="3.10.20.90">
    <property type="entry name" value="Phosphatidylinositol 3-kinase Catalytic Subunit, Chain A, domain 1"/>
    <property type="match status" value="1"/>
</dbReference>
<dbReference type="InterPro" id="IPR011993">
    <property type="entry name" value="PH-like_dom_sf"/>
</dbReference>
<feature type="domain" description="SIN1-type PH" evidence="4">
    <location>
        <begin position="730"/>
        <end position="829"/>
    </location>
</feature>
<accession>S7Q1S3</accession>
<protein>
    <submittedName>
        <fullName evidence="6">SIN1-domain-containing protein</fullName>
    </submittedName>
</protein>
<dbReference type="PANTHER" id="PTHR13335:SF1">
    <property type="entry name" value="TARGET OF RAPAMYCIN COMPLEX 2 SUBUNIT MAPKAP1"/>
    <property type="match status" value="1"/>
</dbReference>
<reference evidence="6 7" key="1">
    <citation type="journal article" date="2012" name="Science">
        <title>The Paleozoic origin of enzymatic lignin decomposition reconstructed from 31 fungal genomes.</title>
        <authorList>
            <person name="Floudas D."/>
            <person name="Binder M."/>
            <person name="Riley R."/>
            <person name="Barry K."/>
            <person name="Blanchette R.A."/>
            <person name="Henrissat B."/>
            <person name="Martinez A.T."/>
            <person name="Otillar R."/>
            <person name="Spatafora J.W."/>
            <person name="Yadav J.S."/>
            <person name="Aerts A."/>
            <person name="Benoit I."/>
            <person name="Boyd A."/>
            <person name="Carlson A."/>
            <person name="Copeland A."/>
            <person name="Coutinho P.M."/>
            <person name="de Vries R.P."/>
            <person name="Ferreira P."/>
            <person name="Findley K."/>
            <person name="Foster B."/>
            <person name="Gaskell J."/>
            <person name="Glotzer D."/>
            <person name="Gorecki P."/>
            <person name="Heitman J."/>
            <person name="Hesse C."/>
            <person name="Hori C."/>
            <person name="Igarashi K."/>
            <person name="Jurgens J.A."/>
            <person name="Kallen N."/>
            <person name="Kersten P."/>
            <person name="Kohler A."/>
            <person name="Kuees U."/>
            <person name="Kumar T.K.A."/>
            <person name="Kuo A."/>
            <person name="LaButti K."/>
            <person name="Larrondo L.F."/>
            <person name="Lindquist E."/>
            <person name="Ling A."/>
            <person name="Lombard V."/>
            <person name="Lucas S."/>
            <person name="Lundell T."/>
            <person name="Martin R."/>
            <person name="McLaughlin D.J."/>
            <person name="Morgenstern I."/>
            <person name="Morin E."/>
            <person name="Murat C."/>
            <person name="Nagy L.G."/>
            <person name="Nolan M."/>
            <person name="Ohm R.A."/>
            <person name="Patyshakuliyeva A."/>
            <person name="Rokas A."/>
            <person name="Ruiz-Duenas F.J."/>
            <person name="Sabat G."/>
            <person name="Salamov A."/>
            <person name="Samejima M."/>
            <person name="Schmutz J."/>
            <person name="Slot J.C."/>
            <person name="St John F."/>
            <person name="Stenlid J."/>
            <person name="Sun H."/>
            <person name="Sun S."/>
            <person name="Syed K."/>
            <person name="Tsang A."/>
            <person name="Wiebenga A."/>
            <person name="Young D."/>
            <person name="Pisabarro A."/>
            <person name="Eastwood D.C."/>
            <person name="Martin F."/>
            <person name="Cullen D."/>
            <person name="Grigoriev I.V."/>
            <person name="Hibbett D.S."/>
        </authorList>
    </citation>
    <scope>NUCLEOTIDE SEQUENCE [LARGE SCALE GENOMIC DNA]</scope>
    <source>
        <strain evidence="6 7">ATCC 11539</strain>
    </source>
</reference>
<dbReference type="Pfam" id="PF23164">
    <property type="entry name" value="UBL_AVO1"/>
    <property type="match status" value="1"/>
</dbReference>
<evidence type="ECO:0000313" key="7">
    <source>
        <dbReference type="Proteomes" id="UP000030669"/>
    </source>
</evidence>
<feature type="compositionally biased region" description="Basic and acidic residues" evidence="2">
    <location>
        <begin position="329"/>
        <end position="338"/>
    </location>
</feature>
<feature type="compositionally biased region" description="Basic and acidic residues" evidence="2">
    <location>
        <begin position="194"/>
        <end position="210"/>
    </location>
</feature>
<gene>
    <name evidence="6" type="ORF">GLOTRDRAFT_139710</name>
</gene>
<evidence type="ECO:0000259" key="3">
    <source>
        <dbReference type="Pfam" id="PF16978"/>
    </source>
</evidence>
<dbReference type="GeneID" id="19304323"/>
<dbReference type="Proteomes" id="UP000030669">
    <property type="component" value="Unassembled WGS sequence"/>
</dbReference>
<dbReference type="GO" id="GO:0031932">
    <property type="term" value="C:TORC2 complex"/>
    <property type="evidence" value="ECO:0007669"/>
    <property type="project" value="InterPro"/>
</dbReference>
<dbReference type="InterPro" id="IPR031567">
    <property type="entry name" value="CRIM_dom"/>
</dbReference>
<dbReference type="GO" id="GO:0005886">
    <property type="term" value="C:plasma membrane"/>
    <property type="evidence" value="ECO:0007669"/>
    <property type="project" value="TreeGrafter"/>
</dbReference>
<dbReference type="EMBL" id="KB469305">
    <property type="protein sequence ID" value="EPQ53477.1"/>
    <property type="molecule type" value="Genomic_DNA"/>
</dbReference>
<dbReference type="Pfam" id="PF16979">
    <property type="entry name" value="SIN1_PH"/>
    <property type="match status" value="1"/>
</dbReference>